<dbReference type="Pfam" id="PF06055">
    <property type="entry name" value="ExoD"/>
    <property type="match status" value="1"/>
</dbReference>
<feature type="region of interest" description="Disordered" evidence="1">
    <location>
        <begin position="1"/>
        <end position="28"/>
    </location>
</feature>
<keyword evidence="2" id="KW-1133">Transmembrane helix</keyword>
<feature type="compositionally biased region" description="Basic and acidic residues" evidence="1">
    <location>
        <begin position="1"/>
        <end position="10"/>
    </location>
</feature>
<keyword evidence="2" id="KW-0472">Membrane</keyword>
<dbReference type="AlphaFoldDB" id="A0A162LP87"/>
<accession>A0A162LP87</accession>
<evidence type="ECO:0000256" key="2">
    <source>
        <dbReference type="SAM" id="Phobius"/>
    </source>
</evidence>
<dbReference type="PANTHER" id="PTHR41795:SF1">
    <property type="entry name" value="EXOPOLYSACCHARIDE SYNTHESIS PROTEIN"/>
    <property type="match status" value="1"/>
</dbReference>
<name>A0A162LP87_9PROT</name>
<feature type="transmembrane region" description="Helical" evidence="2">
    <location>
        <begin position="54"/>
        <end position="72"/>
    </location>
</feature>
<dbReference type="InterPro" id="IPR010331">
    <property type="entry name" value="ExoD"/>
</dbReference>
<dbReference type="Proteomes" id="UP000075787">
    <property type="component" value="Unassembled WGS sequence"/>
</dbReference>
<dbReference type="PANTHER" id="PTHR41795">
    <property type="entry name" value="EXOPOLYSACCHARIDE SYNTHESIS PROTEIN"/>
    <property type="match status" value="1"/>
</dbReference>
<reference evidence="3 4" key="1">
    <citation type="submission" date="2015-12" db="EMBL/GenBank/DDBJ databases">
        <title>Genome sequence of Tistrella mobilis MCCC 1A02139.</title>
        <authorList>
            <person name="Lu L."/>
            <person name="Lai Q."/>
            <person name="Shao Z."/>
            <person name="Qian P."/>
        </authorList>
    </citation>
    <scope>NUCLEOTIDE SEQUENCE [LARGE SCALE GENOMIC DNA]</scope>
    <source>
        <strain evidence="3 4">MCCC 1A02139</strain>
    </source>
</reference>
<dbReference type="PIRSF" id="PIRSF033239">
    <property type="entry name" value="ExoD"/>
    <property type="match status" value="1"/>
</dbReference>
<comment type="caution">
    <text evidence="3">The sequence shown here is derived from an EMBL/GenBank/DDBJ whole genome shotgun (WGS) entry which is preliminary data.</text>
</comment>
<proteinExistence type="predicted"/>
<dbReference type="RefSeq" id="WP_062762004.1">
    <property type="nucleotide sequence ID" value="NZ_CP121042.1"/>
</dbReference>
<gene>
    <name evidence="3" type="ORF">AUP44_22500</name>
</gene>
<dbReference type="OrthoDB" id="7949130at2"/>
<feature type="transmembrane region" description="Helical" evidence="2">
    <location>
        <begin position="142"/>
        <end position="158"/>
    </location>
</feature>
<organism evidence="3 4">
    <name type="scientific">Tistrella mobilis</name>
    <dbReference type="NCBI Taxonomy" id="171437"/>
    <lineage>
        <taxon>Bacteria</taxon>
        <taxon>Pseudomonadati</taxon>
        <taxon>Pseudomonadota</taxon>
        <taxon>Alphaproteobacteria</taxon>
        <taxon>Geminicoccales</taxon>
        <taxon>Geminicoccaceae</taxon>
        <taxon>Tistrella</taxon>
    </lineage>
</organism>
<feature type="transmembrane region" description="Helical" evidence="2">
    <location>
        <begin position="78"/>
        <end position="97"/>
    </location>
</feature>
<evidence type="ECO:0000256" key="1">
    <source>
        <dbReference type="SAM" id="MobiDB-lite"/>
    </source>
</evidence>
<protein>
    <submittedName>
        <fullName evidence="3">Exopolysaccharide biosynthesis protein</fullName>
    </submittedName>
</protein>
<dbReference type="EMBL" id="LPZR01000049">
    <property type="protein sequence ID" value="KYO56157.1"/>
    <property type="molecule type" value="Genomic_DNA"/>
</dbReference>
<dbReference type="GeneID" id="97238806"/>
<sequence length="209" mass="22271">MTAQTTDRKAQTSGSGEPGNLDDLLDRLGEAGRNDQDGKVSVDDIWHTIGQRSFGPLLLVAGLVVMTPLGGIPSVPTIFGMIVILIAGQLLLGRRNFWLPGFLRRLRTDQGKLDKSIRVSRPVARFVDRLIKPRLTWLTRTPWNRVIAAVAVALAAIMPPLELVPMGAAVPAAAITAFGLALVAHDGVLALIAFAISLGGFVLVGTQLL</sequence>
<evidence type="ECO:0000313" key="3">
    <source>
        <dbReference type="EMBL" id="KYO56157.1"/>
    </source>
</evidence>
<feature type="transmembrane region" description="Helical" evidence="2">
    <location>
        <begin position="188"/>
        <end position="208"/>
    </location>
</feature>
<evidence type="ECO:0000313" key="4">
    <source>
        <dbReference type="Proteomes" id="UP000075787"/>
    </source>
</evidence>
<keyword evidence="2" id="KW-0812">Transmembrane</keyword>